<organism evidence="1 2">
    <name type="scientific">Mycobacterium leprae</name>
    <dbReference type="NCBI Taxonomy" id="1769"/>
    <lineage>
        <taxon>Bacteria</taxon>
        <taxon>Bacillati</taxon>
        <taxon>Actinomycetota</taxon>
        <taxon>Actinomycetes</taxon>
        <taxon>Mycobacteriales</taxon>
        <taxon>Mycobacteriaceae</taxon>
        <taxon>Mycobacterium</taxon>
    </lineage>
</organism>
<evidence type="ECO:0000313" key="2">
    <source>
        <dbReference type="Proteomes" id="UP000249682"/>
    </source>
</evidence>
<gene>
    <name evidence="1" type="ORF">DIJ64_03560</name>
</gene>
<dbReference type="EMBL" id="CP029543">
    <property type="protein sequence ID" value="AWV47493.1"/>
    <property type="molecule type" value="Genomic_DNA"/>
</dbReference>
<protein>
    <submittedName>
        <fullName evidence="1">Uncharacterized protein</fullName>
    </submittedName>
</protein>
<sequence length="50" mass="5954">MLSENLLGLTIYDMQSGRLAFRSESIFTNLLLAKKILAEHRDRVSRFRWR</sequence>
<dbReference type="Proteomes" id="UP000249682">
    <property type="component" value="Chromosome"/>
</dbReference>
<name>A0AAD0KT60_MYCLR</name>
<proteinExistence type="predicted"/>
<dbReference type="AlphaFoldDB" id="A0AAD0KT60"/>
<reference evidence="1 2" key="1">
    <citation type="submission" date="2018-05" db="EMBL/GenBank/DDBJ databases">
        <title>Evolution of small genomes with special reference to Mycobacterium leprae.</title>
        <authorList>
            <person name="Mohanty P.S."/>
            <person name="Bansal A.K."/>
            <person name="Gupta U.D."/>
            <person name="Naaz F."/>
            <person name="Dwivedi V.D."/>
            <person name="Singh H."/>
            <person name="Gupta G."/>
            <person name="Sharma S."/>
            <person name="Arora M."/>
        </authorList>
    </citation>
    <scope>NUCLEOTIDE SEQUENCE [LARGE SCALE GENOMIC DNA]</scope>
    <source>
        <strain evidence="1 2">MRHRU-235-G</strain>
    </source>
</reference>
<evidence type="ECO:0000313" key="1">
    <source>
        <dbReference type="EMBL" id="AWV47493.1"/>
    </source>
</evidence>
<accession>A0AAD0KT60</accession>